<protein>
    <submittedName>
        <fullName evidence="7">C-type cytochrome</fullName>
    </submittedName>
</protein>
<evidence type="ECO:0000259" key="6">
    <source>
        <dbReference type="PROSITE" id="PS51007"/>
    </source>
</evidence>
<dbReference type="PROSITE" id="PS51007">
    <property type="entry name" value="CYTC"/>
    <property type="match status" value="1"/>
</dbReference>
<keyword evidence="2 3" id="KW-0408">Iron</keyword>
<dbReference type="PIRSF" id="PIRSF000025">
    <property type="entry name" value="Cytc_Bsub_c550"/>
    <property type="match status" value="1"/>
</dbReference>
<sequence>MKKLLVAMLGAMLVLGLAACGGDDADEPAQDTGDTQETAGDGGSYDLTNGEQKYMANCAGCHGGDASGASGPGIAGNSYDEVLTAIQEGPGTMPEDMVTGDDAQDVATWVAGQ</sequence>
<dbReference type="RefSeq" id="WP_217066959.1">
    <property type="nucleotide sequence ID" value="NZ_JAHQCS010000110.1"/>
</dbReference>
<feature type="domain" description="Cytochrome c" evidence="6">
    <location>
        <begin position="45"/>
        <end position="113"/>
    </location>
</feature>
<keyword evidence="8" id="KW-1185">Reference proteome</keyword>
<dbReference type="Proteomes" id="UP000784880">
    <property type="component" value="Unassembled WGS sequence"/>
</dbReference>
<evidence type="ECO:0000313" key="8">
    <source>
        <dbReference type="Proteomes" id="UP000784880"/>
    </source>
</evidence>
<feature type="chain" id="PRO_5045914438" evidence="5">
    <location>
        <begin position="19"/>
        <end position="113"/>
    </location>
</feature>
<reference evidence="7 8" key="1">
    <citation type="submission" date="2021-06" db="EMBL/GenBank/DDBJ databases">
        <title>Bacillus sp. RD4P76, an endophyte from a halophyte.</title>
        <authorList>
            <person name="Sun J.-Q."/>
        </authorList>
    </citation>
    <scope>NUCLEOTIDE SEQUENCE [LARGE SCALE GENOMIC DNA]</scope>
    <source>
        <strain evidence="7 8">CGMCC 1.15917</strain>
    </source>
</reference>
<keyword evidence="3" id="KW-0349">Heme</keyword>
<proteinExistence type="predicted"/>
<feature type="region of interest" description="Disordered" evidence="4">
    <location>
        <begin position="23"/>
        <end position="46"/>
    </location>
</feature>
<evidence type="ECO:0000256" key="4">
    <source>
        <dbReference type="SAM" id="MobiDB-lite"/>
    </source>
</evidence>
<accession>A0ABS6JGG2</accession>
<evidence type="ECO:0000313" key="7">
    <source>
        <dbReference type="EMBL" id="MBU9712787.1"/>
    </source>
</evidence>
<dbReference type="Pfam" id="PF13442">
    <property type="entry name" value="Cytochrome_CBB3"/>
    <property type="match status" value="1"/>
</dbReference>
<dbReference type="EMBL" id="JAHQCS010000110">
    <property type="protein sequence ID" value="MBU9712787.1"/>
    <property type="molecule type" value="Genomic_DNA"/>
</dbReference>
<evidence type="ECO:0000256" key="3">
    <source>
        <dbReference type="PROSITE-ProRule" id="PRU00433"/>
    </source>
</evidence>
<keyword evidence="1 3" id="KW-0479">Metal-binding</keyword>
<keyword evidence="5" id="KW-0732">Signal</keyword>
<evidence type="ECO:0000256" key="5">
    <source>
        <dbReference type="SAM" id="SignalP"/>
    </source>
</evidence>
<comment type="caution">
    <text evidence="7">The sequence shown here is derived from an EMBL/GenBank/DDBJ whole genome shotgun (WGS) entry which is preliminary data.</text>
</comment>
<evidence type="ECO:0000256" key="1">
    <source>
        <dbReference type="ARBA" id="ARBA00022723"/>
    </source>
</evidence>
<dbReference type="InterPro" id="IPR012218">
    <property type="entry name" value="Cyt_c_BACSU-c550-type"/>
</dbReference>
<dbReference type="InterPro" id="IPR009056">
    <property type="entry name" value="Cyt_c-like_dom"/>
</dbReference>
<evidence type="ECO:0000256" key="2">
    <source>
        <dbReference type="ARBA" id="ARBA00023004"/>
    </source>
</evidence>
<gene>
    <name evidence="7" type="ORF">KS419_13735</name>
</gene>
<dbReference type="PROSITE" id="PS51257">
    <property type="entry name" value="PROKAR_LIPOPROTEIN"/>
    <property type="match status" value="1"/>
</dbReference>
<feature type="signal peptide" evidence="5">
    <location>
        <begin position="1"/>
        <end position="18"/>
    </location>
</feature>
<organism evidence="7 8">
    <name type="scientific">Evansella tamaricis</name>
    <dbReference type="NCBI Taxonomy" id="2069301"/>
    <lineage>
        <taxon>Bacteria</taxon>
        <taxon>Bacillati</taxon>
        <taxon>Bacillota</taxon>
        <taxon>Bacilli</taxon>
        <taxon>Bacillales</taxon>
        <taxon>Bacillaceae</taxon>
        <taxon>Evansella</taxon>
    </lineage>
</organism>
<name>A0ABS6JGG2_9BACI</name>